<reference evidence="1 2" key="1">
    <citation type="submission" date="2014-04" db="EMBL/GenBank/DDBJ databases">
        <authorList>
            <consortium name="DOE Joint Genome Institute"/>
            <person name="Kuo A."/>
            <person name="Kohler A."/>
            <person name="Costa M.D."/>
            <person name="Nagy L.G."/>
            <person name="Floudas D."/>
            <person name="Copeland A."/>
            <person name="Barry K.W."/>
            <person name="Cichocki N."/>
            <person name="Veneault-Fourrey C."/>
            <person name="LaButti K."/>
            <person name="Lindquist E.A."/>
            <person name="Lipzen A."/>
            <person name="Lundell T."/>
            <person name="Morin E."/>
            <person name="Murat C."/>
            <person name="Sun H."/>
            <person name="Tunlid A."/>
            <person name="Henrissat B."/>
            <person name="Grigoriev I.V."/>
            <person name="Hibbett D.S."/>
            <person name="Martin F."/>
            <person name="Nordberg H.P."/>
            <person name="Cantor M.N."/>
            <person name="Hua S.X."/>
        </authorList>
    </citation>
    <scope>NUCLEOTIDE SEQUENCE [LARGE SCALE GENOMIC DNA]</scope>
    <source>
        <strain evidence="1 2">Marx 270</strain>
    </source>
</reference>
<sequence length="68" mass="7740">MANEDPSTNYIKKAADTLCFEIEESTSGTRDLLTVKLQETPELERVEPVEEPPMTQVPIEFKLKRSKS</sequence>
<dbReference type="EMBL" id="KN832031">
    <property type="protein sequence ID" value="KIN97294.1"/>
    <property type="molecule type" value="Genomic_DNA"/>
</dbReference>
<protein>
    <submittedName>
        <fullName evidence="1">Uncharacterized protein</fullName>
    </submittedName>
</protein>
<keyword evidence="2" id="KW-1185">Reference proteome</keyword>
<reference evidence="2" key="2">
    <citation type="submission" date="2015-01" db="EMBL/GenBank/DDBJ databases">
        <title>Evolutionary Origins and Diversification of the Mycorrhizal Mutualists.</title>
        <authorList>
            <consortium name="DOE Joint Genome Institute"/>
            <consortium name="Mycorrhizal Genomics Consortium"/>
            <person name="Kohler A."/>
            <person name="Kuo A."/>
            <person name="Nagy L.G."/>
            <person name="Floudas D."/>
            <person name="Copeland A."/>
            <person name="Barry K.W."/>
            <person name="Cichocki N."/>
            <person name="Veneault-Fourrey C."/>
            <person name="LaButti K."/>
            <person name="Lindquist E.A."/>
            <person name="Lipzen A."/>
            <person name="Lundell T."/>
            <person name="Morin E."/>
            <person name="Murat C."/>
            <person name="Riley R."/>
            <person name="Ohm R."/>
            <person name="Sun H."/>
            <person name="Tunlid A."/>
            <person name="Henrissat B."/>
            <person name="Grigoriev I.V."/>
            <person name="Hibbett D.S."/>
            <person name="Martin F."/>
        </authorList>
    </citation>
    <scope>NUCLEOTIDE SEQUENCE [LARGE SCALE GENOMIC DNA]</scope>
    <source>
        <strain evidence="2">Marx 270</strain>
    </source>
</reference>
<evidence type="ECO:0000313" key="2">
    <source>
        <dbReference type="Proteomes" id="UP000054217"/>
    </source>
</evidence>
<evidence type="ECO:0000313" key="1">
    <source>
        <dbReference type="EMBL" id="KIN97294.1"/>
    </source>
</evidence>
<organism evidence="1 2">
    <name type="scientific">Pisolithus tinctorius Marx 270</name>
    <dbReference type="NCBI Taxonomy" id="870435"/>
    <lineage>
        <taxon>Eukaryota</taxon>
        <taxon>Fungi</taxon>
        <taxon>Dikarya</taxon>
        <taxon>Basidiomycota</taxon>
        <taxon>Agaricomycotina</taxon>
        <taxon>Agaricomycetes</taxon>
        <taxon>Agaricomycetidae</taxon>
        <taxon>Boletales</taxon>
        <taxon>Sclerodermatineae</taxon>
        <taxon>Pisolithaceae</taxon>
        <taxon>Pisolithus</taxon>
    </lineage>
</organism>
<accession>A0A0C3N8B3</accession>
<dbReference type="Proteomes" id="UP000054217">
    <property type="component" value="Unassembled WGS sequence"/>
</dbReference>
<gene>
    <name evidence="1" type="ORF">M404DRAFT_32396</name>
</gene>
<dbReference type="InParanoid" id="A0A0C3N8B3"/>
<dbReference type="HOGENOM" id="CLU_2795000_0_0_1"/>
<proteinExistence type="predicted"/>
<name>A0A0C3N8B3_PISTI</name>
<dbReference type="AlphaFoldDB" id="A0A0C3N8B3"/>